<organism evidence="9 10">
    <name type="scientific">Acidiphilium cryptum (strain JF-5)</name>
    <dbReference type="NCBI Taxonomy" id="349163"/>
    <lineage>
        <taxon>Bacteria</taxon>
        <taxon>Pseudomonadati</taxon>
        <taxon>Pseudomonadota</taxon>
        <taxon>Alphaproteobacteria</taxon>
        <taxon>Acetobacterales</taxon>
        <taxon>Acidocellaceae</taxon>
        <taxon>Acidiphilium</taxon>
    </lineage>
</organism>
<dbReference type="GO" id="GO:0005886">
    <property type="term" value="C:plasma membrane"/>
    <property type="evidence" value="ECO:0007669"/>
    <property type="project" value="UniProtKB-SubCell"/>
</dbReference>
<dbReference type="KEGG" id="acr:Acry_0350"/>
<dbReference type="HOGENOM" id="CLU_036094_2_0_5"/>
<keyword evidence="7 8" id="KW-0472">Membrane</keyword>
<dbReference type="Proteomes" id="UP000000245">
    <property type="component" value="Chromosome"/>
</dbReference>
<keyword evidence="5 8" id="KW-0812">Transmembrane</keyword>
<feature type="transmembrane region" description="Helical" evidence="8">
    <location>
        <begin position="176"/>
        <end position="200"/>
    </location>
</feature>
<keyword evidence="10" id="KW-1185">Reference proteome</keyword>
<keyword evidence="6 8" id="KW-1133">Transmembrane helix</keyword>
<dbReference type="GO" id="GO:0012505">
    <property type="term" value="C:endomembrane system"/>
    <property type="evidence" value="ECO:0007669"/>
    <property type="project" value="UniProtKB-SubCell"/>
</dbReference>
<protein>
    <recommendedName>
        <fullName evidence="8">Nickel/cobalt efflux system</fullName>
    </recommendedName>
</protein>
<evidence type="ECO:0000256" key="7">
    <source>
        <dbReference type="ARBA" id="ARBA00023136"/>
    </source>
</evidence>
<feature type="transmembrane region" description="Helical" evidence="8">
    <location>
        <begin position="206"/>
        <end position="225"/>
    </location>
</feature>
<feature type="transmembrane region" description="Helical" evidence="8">
    <location>
        <begin position="252"/>
        <end position="273"/>
    </location>
</feature>
<dbReference type="Pfam" id="PF03824">
    <property type="entry name" value="NicO"/>
    <property type="match status" value="1"/>
</dbReference>
<proteinExistence type="inferred from homology"/>
<accession>A5FVE3</accession>
<dbReference type="STRING" id="349163.Acry_0350"/>
<dbReference type="EMBL" id="CP000697">
    <property type="protein sequence ID" value="ABQ29575.1"/>
    <property type="molecule type" value="Genomic_DNA"/>
</dbReference>
<sequence length="331" mass="33869">MAAKRQAEPGADASARRVLWGLGAANVAAWIWAAAAFGGAPRLLGMAGLAWLFGLRHAMDADHIAAIDNAVRRLAGRGRAASLAGLFFSLGHSSVVVLLAAAVSFGAGALRGHLDAVTRDGAWIGTIVSVGFLALIAGANLVALRAETRGGAAPGGVLSWLARPLFRLVRRSRDMYAIGFLFGLGFDTATEIGLLALSAAGTAHGIAAWRLMALPALFTAGMSLVDTADSALMTRAYGWALRDGRARRRYNVTLTAVSAAIAVVVGGAELLGLAGDGFGTGAARVAAMLDAHWSGLGMIITLMLAGLWLAAIRRGRAGRIAERASSAAPPG</sequence>
<feature type="transmembrane region" description="Helical" evidence="8">
    <location>
        <begin position="29"/>
        <end position="53"/>
    </location>
</feature>
<evidence type="ECO:0000256" key="6">
    <source>
        <dbReference type="ARBA" id="ARBA00022989"/>
    </source>
</evidence>
<dbReference type="RefSeq" id="WP_011941468.1">
    <property type="nucleotide sequence ID" value="NC_009484.1"/>
</dbReference>
<gene>
    <name evidence="9" type="ordered locus">Acry_0350</name>
</gene>
<evidence type="ECO:0000256" key="5">
    <source>
        <dbReference type="ARBA" id="ARBA00022692"/>
    </source>
</evidence>
<evidence type="ECO:0000313" key="9">
    <source>
        <dbReference type="EMBL" id="ABQ29575.1"/>
    </source>
</evidence>
<feature type="transmembrane region" description="Helical" evidence="8">
    <location>
        <begin position="293"/>
        <end position="312"/>
    </location>
</feature>
<evidence type="ECO:0000313" key="10">
    <source>
        <dbReference type="Proteomes" id="UP000000245"/>
    </source>
</evidence>
<dbReference type="eggNOG" id="COG3376">
    <property type="taxonomic scope" value="Bacteria"/>
</dbReference>
<reference evidence="9 10" key="1">
    <citation type="submission" date="2007-05" db="EMBL/GenBank/DDBJ databases">
        <title>Complete sequence of chromosome of Acidiphilium cryptum JF-5.</title>
        <authorList>
            <consortium name="US DOE Joint Genome Institute"/>
            <person name="Copeland A."/>
            <person name="Lucas S."/>
            <person name="Lapidus A."/>
            <person name="Barry K."/>
            <person name="Detter J.C."/>
            <person name="Glavina del Rio T."/>
            <person name="Hammon N."/>
            <person name="Israni S."/>
            <person name="Dalin E."/>
            <person name="Tice H."/>
            <person name="Pitluck S."/>
            <person name="Sims D."/>
            <person name="Brettin T."/>
            <person name="Bruce D."/>
            <person name="Han C."/>
            <person name="Schmutz J."/>
            <person name="Larimer F."/>
            <person name="Land M."/>
            <person name="Hauser L."/>
            <person name="Kyrpides N."/>
            <person name="Kim E."/>
            <person name="Magnuson T."/>
            <person name="Richardson P."/>
        </authorList>
    </citation>
    <scope>NUCLEOTIDE SEQUENCE [LARGE SCALE GENOMIC DNA]</scope>
    <source>
        <strain evidence="9 10">JF-5</strain>
    </source>
</reference>
<keyword evidence="3 8" id="KW-0813">Transport</keyword>
<evidence type="ECO:0000256" key="2">
    <source>
        <dbReference type="ARBA" id="ARBA00010892"/>
    </source>
</evidence>
<name>A5FVE3_ACICJ</name>
<evidence type="ECO:0000256" key="4">
    <source>
        <dbReference type="ARBA" id="ARBA00022596"/>
    </source>
</evidence>
<dbReference type="InterPro" id="IPR011541">
    <property type="entry name" value="Ni/Co_transpt_high_affinity"/>
</dbReference>
<dbReference type="InterPro" id="IPR004688">
    <property type="entry name" value="Ni/Co_transpt"/>
</dbReference>
<evidence type="ECO:0000256" key="1">
    <source>
        <dbReference type="ARBA" id="ARBA00004127"/>
    </source>
</evidence>
<feature type="transmembrane region" description="Helical" evidence="8">
    <location>
        <begin position="83"/>
        <end position="110"/>
    </location>
</feature>
<comment type="subcellular location">
    <subcellularLocation>
        <location evidence="8">Cell membrane</location>
        <topology evidence="8">Multi-pass membrane protein</topology>
    </subcellularLocation>
    <subcellularLocation>
        <location evidence="1">Endomembrane system</location>
        <topology evidence="1">Multi-pass membrane protein</topology>
    </subcellularLocation>
</comment>
<comment type="similarity">
    <text evidence="2 8">Belongs to the NiCoT transporter (TC 2.A.52) family.</text>
</comment>
<evidence type="ECO:0000256" key="3">
    <source>
        <dbReference type="ARBA" id="ARBA00022448"/>
    </source>
</evidence>
<dbReference type="GO" id="GO:0015099">
    <property type="term" value="F:nickel cation transmembrane transporter activity"/>
    <property type="evidence" value="ECO:0007669"/>
    <property type="project" value="UniProtKB-UniRule"/>
</dbReference>
<dbReference type="AlphaFoldDB" id="A5FVE3"/>
<keyword evidence="4" id="KW-0533">Nickel</keyword>
<feature type="transmembrane region" description="Helical" evidence="8">
    <location>
        <begin position="122"/>
        <end position="144"/>
    </location>
</feature>
<dbReference type="PANTHER" id="PTHR31611:SF0">
    <property type="entry name" value="HIGH-AFFINITY NICKEL TRANSPORT PROTEIN NIC1"/>
    <property type="match status" value="1"/>
</dbReference>
<dbReference type="PANTHER" id="PTHR31611">
    <property type="entry name" value="HIGH-AFFINITY NICKEL TRANSPORT PROTEIN NIC1"/>
    <property type="match status" value="1"/>
</dbReference>
<evidence type="ECO:0000256" key="8">
    <source>
        <dbReference type="RuleBase" id="RU362101"/>
    </source>
</evidence>